<keyword evidence="1" id="KW-1133">Transmembrane helix</keyword>
<reference evidence="2 3" key="1">
    <citation type="submission" date="2022-10" db="EMBL/GenBank/DDBJ databases">
        <title>Luteolibacter arcticus strain CCTCC AB 2014275, whole genome shotgun sequencing project.</title>
        <authorList>
            <person name="Zhao G."/>
            <person name="Shen L."/>
        </authorList>
    </citation>
    <scope>NUCLEOTIDE SEQUENCE [LARGE SCALE GENOMIC DNA]</scope>
    <source>
        <strain evidence="2 3">CCTCC AB 2014275</strain>
    </source>
</reference>
<evidence type="ECO:0000313" key="2">
    <source>
        <dbReference type="EMBL" id="MCW1920923.1"/>
    </source>
</evidence>
<dbReference type="EMBL" id="JAPDDT010000001">
    <property type="protein sequence ID" value="MCW1920923.1"/>
    <property type="molecule type" value="Genomic_DNA"/>
</dbReference>
<comment type="caution">
    <text evidence="2">The sequence shown here is derived from an EMBL/GenBank/DDBJ whole genome shotgun (WGS) entry which is preliminary data.</text>
</comment>
<dbReference type="RefSeq" id="WP_264485032.1">
    <property type="nucleotide sequence ID" value="NZ_JAPDDT010000001.1"/>
</dbReference>
<keyword evidence="3" id="KW-1185">Reference proteome</keyword>
<evidence type="ECO:0000313" key="3">
    <source>
        <dbReference type="Proteomes" id="UP001320876"/>
    </source>
</evidence>
<dbReference type="PROSITE" id="PS00409">
    <property type="entry name" value="PROKAR_NTER_METHYL"/>
    <property type="match status" value="1"/>
</dbReference>
<dbReference type="NCBIfam" id="TIGR02532">
    <property type="entry name" value="IV_pilin_GFxxxE"/>
    <property type="match status" value="1"/>
</dbReference>
<proteinExistence type="predicted"/>
<dbReference type="Proteomes" id="UP001320876">
    <property type="component" value="Unassembled WGS sequence"/>
</dbReference>
<keyword evidence="1" id="KW-0812">Transmembrane</keyword>
<accession>A0ABT3GBY7</accession>
<feature type="transmembrane region" description="Helical" evidence="1">
    <location>
        <begin position="12"/>
        <end position="37"/>
    </location>
</feature>
<name>A0ABT3GBY7_9BACT</name>
<dbReference type="InterPro" id="IPR045584">
    <property type="entry name" value="Pilin-like"/>
</dbReference>
<gene>
    <name evidence="2" type="ORF">OKA05_00055</name>
</gene>
<protein>
    <submittedName>
        <fullName evidence="2">Prepilin-type N-terminal cleavage/methylation domain-containing protein</fullName>
    </submittedName>
</protein>
<dbReference type="SUPFAM" id="SSF54523">
    <property type="entry name" value="Pili subunits"/>
    <property type="match status" value="1"/>
</dbReference>
<dbReference type="Pfam" id="PF07963">
    <property type="entry name" value="N_methyl"/>
    <property type="match status" value="1"/>
</dbReference>
<keyword evidence="1" id="KW-0472">Membrane</keyword>
<evidence type="ECO:0000256" key="1">
    <source>
        <dbReference type="SAM" id="Phobius"/>
    </source>
</evidence>
<sequence>MRAGLQRPSQGFTLIEIVLVLVLIALMIGGALGYMIASDDERVLRESSVEVEVMAKRARALAALQQRPYALEFHEQTVNLMPLAEAMMDPRDRERMIEHQEMMIAEGTTAAPAFNPVHASWTMDEDLRMFVRRWASDVWLPVDAKNRHIWRFDPEGFCEPVGVKFQMERSWLEAEFHPLTGGIRDQSQEIY</sequence>
<dbReference type="InterPro" id="IPR012902">
    <property type="entry name" value="N_methyl_site"/>
</dbReference>
<organism evidence="2 3">
    <name type="scientific">Luteolibacter arcticus</name>
    <dbReference type="NCBI Taxonomy" id="1581411"/>
    <lineage>
        <taxon>Bacteria</taxon>
        <taxon>Pseudomonadati</taxon>
        <taxon>Verrucomicrobiota</taxon>
        <taxon>Verrucomicrobiia</taxon>
        <taxon>Verrucomicrobiales</taxon>
        <taxon>Verrucomicrobiaceae</taxon>
        <taxon>Luteolibacter</taxon>
    </lineage>
</organism>